<feature type="chain" id="PRO_5019449957" description="Secreted protein" evidence="2">
    <location>
        <begin position="26"/>
        <end position="70"/>
    </location>
</feature>
<comment type="caution">
    <text evidence="3">The sequence shown here is derived from an EMBL/GenBank/DDBJ whole genome shotgun (WGS) entry which is preliminary data.</text>
</comment>
<evidence type="ECO:0000313" key="4">
    <source>
        <dbReference type="Proteomes" id="UP000287651"/>
    </source>
</evidence>
<dbReference type="EMBL" id="AMZH03026189">
    <property type="protein sequence ID" value="RRT34723.1"/>
    <property type="molecule type" value="Genomic_DNA"/>
</dbReference>
<accession>A0A426X5G9</accession>
<evidence type="ECO:0008006" key="5">
    <source>
        <dbReference type="Google" id="ProtNLM"/>
    </source>
</evidence>
<gene>
    <name evidence="3" type="ORF">B296_00054040</name>
</gene>
<proteinExistence type="predicted"/>
<organism evidence="3 4">
    <name type="scientific">Ensete ventricosum</name>
    <name type="common">Abyssinian banana</name>
    <name type="synonym">Musa ensete</name>
    <dbReference type="NCBI Taxonomy" id="4639"/>
    <lineage>
        <taxon>Eukaryota</taxon>
        <taxon>Viridiplantae</taxon>
        <taxon>Streptophyta</taxon>
        <taxon>Embryophyta</taxon>
        <taxon>Tracheophyta</taxon>
        <taxon>Spermatophyta</taxon>
        <taxon>Magnoliopsida</taxon>
        <taxon>Liliopsida</taxon>
        <taxon>Zingiberales</taxon>
        <taxon>Musaceae</taxon>
        <taxon>Ensete</taxon>
    </lineage>
</organism>
<name>A0A426X5G9_ENSVE</name>
<reference evidence="3 4" key="1">
    <citation type="journal article" date="2014" name="Agronomy (Basel)">
        <title>A Draft Genome Sequence for Ensete ventricosum, the Drought-Tolerant Tree Against Hunger.</title>
        <authorList>
            <person name="Harrison J."/>
            <person name="Moore K.A."/>
            <person name="Paszkiewicz K."/>
            <person name="Jones T."/>
            <person name="Grant M."/>
            <person name="Ambacheew D."/>
            <person name="Muzemil S."/>
            <person name="Studholme D.J."/>
        </authorList>
    </citation>
    <scope>NUCLEOTIDE SEQUENCE [LARGE SCALE GENOMIC DNA]</scope>
</reference>
<feature type="region of interest" description="Disordered" evidence="1">
    <location>
        <begin position="33"/>
        <end position="70"/>
    </location>
</feature>
<feature type="signal peptide" evidence="2">
    <location>
        <begin position="1"/>
        <end position="25"/>
    </location>
</feature>
<protein>
    <recommendedName>
        <fullName evidence="5">Secreted protein</fullName>
    </recommendedName>
</protein>
<dbReference type="Proteomes" id="UP000287651">
    <property type="component" value="Unassembled WGS sequence"/>
</dbReference>
<evidence type="ECO:0000256" key="1">
    <source>
        <dbReference type="SAM" id="MobiDB-lite"/>
    </source>
</evidence>
<keyword evidence="2" id="KW-0732">Signal</keyword>
<sequence>MFQRTRVPTFCFGLFEDLFLAMVIASFARSSPAGRATHSHSERGNVFPGSVETGEPRGVGRGTRSFQPKL</sequence>
<dbReference type="AlphaFoldDB" id="A0A426X5G9"/>
<evidence type="ECO:0000256" key="2">
    <source>
        <dbReference type="SAM" id="SignalP"/>
    </source>
</evidence>
<evidence type="ECO:0000313" key="3">
    <source>
        <dbReference type="EMBL" id="RRT34723.1"/>
    </source>
</evidence>